<feature type="domain" description="ABC3 transporter permease C-terminal" evidence="8">
    <location>
        <begin position="266"/>
        <end position="379"/>
    </location>
</feature>
<keyword evidence="4 7" id="KW-1133">Transmembrane helix</keyword>
<organism evidence="9 10">
    <name type="scientific">Sulfurospirillum halorespirans DSM 13726</name>
    <dbReference type="NCBI Taxonomy" id="1193502"/>
    <lineage>
        <taxon>Bacteria</taxon>
        <taxon>Pseudomonadati</taxon>
        <taxon>Campylobacterota</taxon>
        <taxon>Epsilonproteobacteria</taxon>
        <taxon>Campylobacterales</taxon>
        <taxon>Sulfurospirillaceae</taxon>
        <taxon>Sulfurospirillum</taxon>
    </lineage>
</organism>
<proteinExistence type="inferred from homology"/>
<gene>
    <name evidence="9" type="ORF">SHALO_2445</name>
</gene>
<keyword evidence="10" id="KW-1185">Reference proteome</keyword>
<evidence type="ECO:0000256" key="4">
    <source>
        <dbReference type="ARBA" id="ARBA00022989"/>
    </source>
</evidence>
<dbReference type="Proteomes" id="UP000094609">
    <property type="component" value="Chromosome"/>
</dbReference>
<evidence type="ECO:0000256" key="7">
    <source>
        <dbReference type="SAM" id="Phobius"/>
    </source>
</evidence>
<feature type="transmembrane region" description="Helical" evidence="7">
    <location>
        <begin position="350"/>
        <end position="372"/>
    </location>
</feature>
<reference evidence="10" key="1">
    <citation type="submission" date="2016-08" db="EMBL/GenBank/DDBJ databases">
        <title>Complete genome sequence of the organohalide-respiring Epsilonproteobacterium Sulfurospirillum halorespirans.</title>
        <authorList>
            <person name="Goris T."/>
            <person name="Zimmermann J."/>
            <person name="Schenz B."/>
            <person name="Lemos M."/>
            <person name="Hackermueller J."/>
            <person name="Diekert G."/>
        </authorList>
    </citation>
    <scope>NUCLEOTIDE SEQUENCE [LARGE SCALE GENOMIC DNA]</scope>
    <source>
        <strain>DSM 13726</strain>
        <strain evidence="10">PCE-M2</strain>
    </source>
</reference>
<evidence type="ECO:0000256" key="6">
    <source>
        <dbReference type="ARBA" id="ARBA00038076"/>
    </source>
</evidence>
<comment type="subcellular location">
    <subcellularLocation>
        <location evidence="1">Cell membrane</location>
        <topology evidence="1">Multi-pass membrane protein</topology>
    </subcellularLocation>
</comment>
<name>A0A1D7TMJ0_9BACT</name>
<keyword evidence="3 7" id="KW-0812">Transmembrane</keyword>
<protein>
    <submittedName>
        <fullName evidence="9">Macrolide exporter ABC transport permease</fullName>
    </submittedName>
</protein>
<dbReference type="InterPro" id="IPR003838">
    <property type="entry name" value="ABC3_permease_C"/>
</dbReference>
<feature type="transmembrane region" description="Helical" evidence="7">
    <location>
        <begin position="315"/>
        <end position="338"/>
    </location>
</feature>
<evidence type="ECO:0000313" key="9">
    <source>
        <dbReference type="EMBL" id="AOO66205.1"/>
    </source>
</evidence>
<evidence type="ECO:0000256" key="3">
    <source>
        <dbReference type="ARBA" id="ARBA00022692"/>
    </source>
</evidence>
<feature type="transmembrane region" description="Helical" evidence="7">
    <location>
        <begin position="262"/>
        <end position="288"/>
    </location>
</feature>
<dbReference type="EMBL" id="CP017111">
    <property type="protein sequence ID" value="AOO66205.1"/>
    <property type="molecule type" value="Genomic_DNA"/>
</dbReference>
<dbReference type="RefSeq" id="WP_069478768.1">
    <property type="nucleotide sequence ID" value="NZ_CP017111.1"/>
</dbReference>
<dbReference type="KEGG" id="shal:SHALO_2445"/>
<dbReference type="GO" id="GO:0005886">
    <property type="term" value="C:plasma membrane"/>
    <property type="evidence" value="ECO:0007669"/>
    <property type="project" value="UniProtKB-SubCell"/>
</dbReference>
<dbReference type="AlphaFoldDB" id="A0A1D7TMJ0"/>
<sequence>MVANKKHSLRSAFLLRSVFKSLRFSYDRTLIIFISIMLGACVTGAFVNVYLDIDSKMRKELKAYGANVLFTPQSVEKSLFFDQSDYEKSLHVIPKGSLLGASPYLFGTVRLSLGDAVMAGVDFAGMKVAKPFLEVVQGTYINVDFDERNALVGVDLAKKMELKVGSSINLVNEQSGFSTTIRIKGIVSSGDKEDGLLFVALPLAQKVLGKAGQIHLVEAVILGDFDQINAISTELSKVGSFSAKPLARISLSEGLILDKIKFLMALVAFTVLLITSMCVNTTLSSIIFSRTKEIALLRALGASKRNVATLFGTEIFLMTLFASVLGAFLGFFLSQFFGTVIFGSGIDFRFLSIPIATILSLLFAAIAAYFPIKRSLNLPVATILRGE</sequence>
<dbReference type="PANTHER" id="PTHR30572:SF4">
    <property type="entry name" value="ABC TRANSPORTER PERMEASE YTRF"/>
    <property type="match status" value="1"/>
</dbReference>
<dbReference type="PATRIC" id="fig|1193502.14.peg.2478"/>
<evidence type="ECO:0000256" key="1">
    <source>
        <dbReference type="ARBA" id="ARBA00004651"/>
    </source>
</evidence>
<dbReference type="STRING" id="1193502.SHALO_2445"/>
<feature type="transmembrane region" description="Helical" evidence="7">
    <location>
        <begin position="30"/>
        <end position="51"/>
    </location>
</feature>
<dbReference type="InterPro" id="IPR050250">
    <property type="entry name" value="Macrolide_Exporter_MacB"/>
</dbReference>
<evidence type="ECO:0000259" key="8">
    <source>
        <dbReference type="Pfam" id="PF02687"/>
    </source>
</evidence>
<dbReference type="Pfam" id="PF02687">
    <property type="entry name" value="FtsX"/>
    <property type="match status" value="1"/>
</dbReference>
<dbReference type="PANTHER" id="PTHR30572">
    <property type="entry name" value="MEMBRANE COMPONENT OF TRANSPORTER-RELATED"/>
    <property type="match status" value="1"/>
</dbReference>
<dbReference type="GO" id="GO:0022857">
    <property type="term" value="F:transmembrane transporter activity"/>
    <property type="evidence" value="ECO:0007669"/>
    <property type="project" value="TreeGrafter"/>
</dbReference>
<keyword evidence="5 7" id="KW-0472">Membrane</keyword>
<comment type="similarity">
    <text evidence="6">Belongs to the ABC-4 integral membrane protein family.</text>
</comment>
<keyword evidence="2" id="KW-1003">Cell membrane</keyword>
<accession>A0A1D7TMJ0</accession>
<evidence type="ECO:0000256" key="5">
    <source>
        <dbReference type="ARBA" id="ARBA00023136"/>
    </source>
</evidence>
<evidence type="ECO:0000256" key="2">
    <source>
        <dbReference type="ARBA" id="ARBA00022475"/>
    </source>
</evidence>
<evidence type="ECO:0000313" key="10">
    <source>
        <dbReference type="Proteomes" id="UP000094609"/>
    </source>
</evidence>